<dbReference type="OrthoDB" id="4775280at2"/>
<dbReference type="Proteomes" id="UP000001683">
    <property type="component" value="Chromosome"/>
</dbReference>
<dbReference type="AlphaFoldDB" id="B2A4L2"/>
<feature type="chain" id="PRO_5038593858" evidence="2">
    <location>
        <begin position="21"/>
        <end position="255"/>
    </location>
</feature>
<dbReference type="InParanoid" id="B2A4L2"/>
<dbReference type="PANTHER" id="PTHR47245">
    <property type="entry name" value="PEPTIDYLPROLYL ISOMERASE"/>
    <property type="match status" value="1"/>
</dbReference>
<feature type="signal peptide" evidence="2">
    <location>
        <begin position="1"/>
        <end position="20"/>
    </location>
</feature>
<dbReference type="Gene3D" id="1.10.4030.10">
    <property type="entry name" value="Porin chaperone SurA, peptide-binding domain"/>
    <property type="match status" value="1"/>
</dbReference>
<keyword evidence="4" id="KW-1185">Reference proteome</keyword>
<accession>B2A4L2</accession>
<evidence type="ECO:0000313" key="4">
    <source>
        <dbReference type="Proteomes" id="UP000001683"/>
    </source>
</evidence>
<dbReference type="InterPro" id="IPR050245">
    <property type="entry name" value="PrsA_foldase"/>
</dbReference>
<dbReference type="SUPFAM" id="SSF109998">
    <property type="entry name" value="Triger factor/SurA peptide-binding domain-like"/>
    <property type="match status" value="1"/>
</dbReference>
<gene>
    <name evidence="3" type="ordered locus">Nther_1613</name>
</gene>
<sequence>MKLRKLILTALSLIILVTFAACGEEAPKDEAEPKESQDVEGEIEQDVVAVVNGEEIMYEELSQTKEQLAFQMQMPIDQLEEQDDEMMNELRDMAMEELIGGTLLAQEAEAEGLTPDEEEVEKNLEQYTAQFGESEEEIEENLAQEDLTMEDLREDVTQSLMITEIMDEKIEVDEDVDVSEEEVREVYQQQQAQMQMMMGEKEEDADLPDFEDLEEEERQEMEEMAEQQKIQQLEHEKLMEYIDELREEGEVEVKI</sequence>
<proteinExistence type="predicted"/>
<dbReference type="eggNOG" id="COG0760">
    <property type="taxonomic scope" value="Bacteria"/>
</dbReference>
<dbReference type="KEGG" id="nth:Nther_1613"/>
<dbReference type="RefSeq" id="WP_012448056.1">
    <property type="nucleotide sequence ID" value="NC_010718.1"/>
</dbReference>
<evidence type="ECO:0000313" key="3">
    <source>
        <dbReference type="EMBL" id="ACB85187.1"/>
    </source>
</evidence>
<feature type="coiled-coil region" evidence="1">
    <location>
        <begin position="76"/>
        <end position="155"/>
    </location>
</feature>
<dbReference type="PANTHER" id="PTHR47245:SF2">
    <property type="entry name" value="PEPTIDYL-PROLYL CIS-TRANS ISOMERASE HP_0175-RELATED"/>
    <property type="match status" value="1"/>
</dbReference>
<name>B2A4L2_NATTJ</name>
<evidence type="ECO:0000256" key="2">
    <source>
        <dbReference type="SAM" id="SignalP"/>
    </source>
</evidence>
<evidence type="ECO:0000256" key="1">
    <source>
        <dbReference type="SAM" id="Coils"/>
    </source>
</evidence>
<feature type="coiled-coil region" evidence="1">
    <location>
        <begin position="207"/>
        <end position="236"/>
    </location>
</feature>
<dbReference type="PROSITE" id="PS51257">
    <property type="entry name" value="PROKAR_LIPOPROTEIN"/>
    <property type="match status" value="1"/>
</dbReference>
<dbReference type="STRING" id="457570.Nther_1613"/>
<keyword evidence="1" id="KW-0175">Coiled coil</keyword>
<dbReference type="HOGENOM" id="CLU_1089173_0_0_9"/>
<reference evidence="3 4" key="2">
    <citation type="journal article" date="2011" name="J. Bacteriol.">
        <title>Complete genome sequence of the anaerobic, halophilic alkalithermophile Natranaerobius thermophilus JW/NM-WN-LF.</title>
        <authorList>
            <person name="Zhao B."/>
            <person name="Mesbah N.M."/>
            <person name="Dalin E."/>
            <person name="Goodwin L."/>
            <person name="Nolan M."/>
            <person name="Pitluck S."/>
            <person name="Chertkov O."/>
            <person name="Brettin T.S."/>
            <person name="Han J."/>
            <person name="Larimer F.W."/>
            <person name="Land M.L."/>
            <person name="Hauser L."/>
            <person name="Kyrpides N."/>
            <person name="Wiegel J."/>
        </authorList>
    </citation>
    <scope>NUCLEOTIDE SEQUENCE [LARGE SCALE GENOMIC DNA]</scope>
    <source>
        <strain evidence="4">ATCC BAA-1301 / DSM 18059 / JW/NM-WN-LF</strain>
    </source>
</reference>
<dbReference type="EMBL" id="CP001034">
    <property type="protein sequence ID" value="ACB85187.1"/>
    <property type="molecule type" value="Genomic_DNA"/>
</dbReference>
<keyword evidence="2" id="KW-0732">Signal</keyword>
<reference evidence="3 4" key="1">
    <citation type="submission" date="2008-04" db="EMBL/GenBank/DDBJ databases">
        <title>Complete sequence of chromosome of Natranaerobius thermophilus JW/NM-WN-LF.</title>
        <authorList>
            <consortium name="US DOE Joint Genome Institute"/>
            <person name="Copeland A."/>
            <person name="Lucas S."/>
            <person name="Lapidus A."/>
            <person name="Glavina del Rio T."/>
            <person name="Dalin E."/>
            <person name="Tice H."/>
            <person name="Bruce D."/>
            <person name="Goodwin L."/>
            <person name="Pitluck S."/>
            <person name="Chertkov O."/>
            <person name="Brettin T."/>
            <person name="Detter J.C."/>
            <person name="Han C."/>
            <person name="Kuske C.R."/>
            <person name="Schmutz J."/>
            <person name="Larimer F."/>
            <person name="Land M."/>
            <person name="Hauser L."/>
            <person name="Kyrpides N."/>
            <person name="Lykidis A."/>
            <person name="Mesbah N.M."/>
            <person name="Wiegel J."/>
        </authorList>
    </citation>
    <scope>NUCLEOTIDE SEQUENCE [LARGE SCALE GENOMIC DNA]</scope>
    <source>
        <strain evidence="4">ATCC BAA-1301 / DSM 18059 / JW/NM-WN-LF</strain>
    </source>
</reference>
<protein>
    <submittedName>
        <fullName evidence="3">SurA domain</fullName>
    </submittedName>
</protein>
<dbReference type="Pfam" id="PF13624">
    <property type="entry name" value="SurA_N_3"/>
    <property type="match status" value="1"/>
</dbReference>
<dbReference type="InterPro" id="IPR027304">
    <property type="entry name" value="Trigger_fact/SurA_dom_sf"/>
</dbReference>
<organism evidence="3 4">
    <name type="scientific">Natranaerobius thermophilus (strain ATCC BAA-1301 / DSM 18059 / JW/NM-WN-LF)</name>
    <dbReference type="NCBI Taxonomy" id="457570"/>
    <lineage>
        <taxon>Bacteria</taxon>
        <taxon>Bacillati</taxon>
        <taxon>Bacillota</taxon>
        <taxon>Clostridia</taxon>
        <taxon>Natranaerobiales</taxon>
        <taxon>Natranaerobiaceae</taxon>
        <taxon>Natranaerobius</taxon>
    </lineage>
</organism>